<keyword evidence="2" id="KW-1185">Reference proteome</keyword>
<organism evidence="1 2">
    <name type="scientific">Roseivivax marinus</name>
    <dbReference type="NCBI Taxonomy" id="1379903"/>
    <lineage>
        <taxon>Bacteria</taxon>
        <taxon>Pseudomonadati</taxon>
        <taxon>Pseudomonadota</taxon>
        <taxon>Alphaproteobacteria</taxon>
        <taxon>Rhodobacterales</taxon>
        <taxon>Roseobacteraceae</taxon>
        <taxon>Roseivivax</taxon>
    </lineage>
</organism>
<dbReference type="RefSeq" id="WP_043845967.1">
    <property type="nucleotide sequence ID" value="NZ_AQQW01000010.1"/>
</dbReference>
<dbReference type="Pfam" id="PF13704">
    <property type="entry name" value="Glyco_tranf_2_4"/>
    <property type="match status" value="1"/>
</dbReference>
<dbReference type="eggNOG" id="ENOG502ZYXE">
    <property type="taxonomic scope" value="Bacteria"/>
</dbReference>
<evidence type="ECO:0008006" key="3">
    <source>
        <dbReference type="Google" id="ProtNLM"/>
    </source>
</evidence>
<dbReference type="AlphaFoldDB" id="W4HHC5"/>
<gene>
    <name evidence="1" type="ORF">ATO8_16213</name>
</gene>
<dbReference type="PATRIC" id="fig|1317118.6.peg.3335"/>
<evidence type="ECO:0000313" key="2">
    <source>
        <dbReference type="Proteomes" id="UP000019063"/>
    </source>
</evidence>
<sequence length="575" mass="63765">MSDDASDRPVYPGGIDAVLTQMEGRRDPFTYAEGEGLPPLDLRFAPLRDRIVGDPDADAAEAPPFRSSYHRKRHALRRELTGQSELVFLNALLISHLRKRSWPTHAPALFRRLWAEEGAHLIERLDPRWLVSSVSTFGDHGATAAQRSLGLALFTLMGTMKLYEFERLHSGHGPDTAFPLDRRVDAALPLRMDPYSLTSGGLDVNLIGRLWREAEGDAVLGPPARHLLTLLIHEPASLFRRLQVMRQRKARASARPRPLPAPRDPPRWGLVATVDAAAADIARFVAHHLELGATALHLYLDTPNAEAEALLRERPEVHVTRCDAAYWSATGRARPDAHQLRQIRNATAVLQGTAPDLDWLAHIDVDEFLLPEGDIAQALRGLPRDATFARMAPTELLAPAPGEVPRHFKRTHRAAGRPPAVVEEIYPTFGLHLDGGFVSHVSGKVFARPGQEGVRFGIHTLRRGGAHLTTEHAVSGVALAHLHAASWEHFRDRFAFRRARGSYRVREDDGDRMSVGQILGFLHDTEGEAGLRAFFDEVCRDGPDLRARLCAHDMLVTRPLDLDGAVRRVFGQVPA</sequence>
<reference evidence="1 2" key="1">
    <citation type="journal article" date="2014" name="Antonie Van Leeuwenhoek">
        <title>Roseivivax atlanticus sp. nov., isolated from surface seawater of the Atlantic Ocean.</title>
        <authorList>
            <person name="Li G."/>
            <person name="Lai Q."/>
            <person name="Liu X."/>
            <person name="Sun F."/>
            <person name="Shao Z."/>
        </authorList>
    </citation>
    <scope>NUCLEOTIDE SEQUENCE [LARGE SCALE GENOMIC DNA]</scope>
    <source>
        <strain evidence="1 2">22II-s10s</strain>
    </source>
</reference>
<dbReference type="STRING" id="1379903.ATO8_16213"/>
<evidence type="ECO:0000313" key="1">
    <source>
        <dbReference type="EMBL" id="ETW11808.1"/>
    </source>
</evidence>
<dbReference type="EMBL" id="AQQW01000010">
    <property type="protein sequence ID" value="ETW11808.1"/>
    <property type="molecule type" value="Genomic_DNA"/>
</dbReference>
<protein>
    <recommendedName>
        <fullName evidence="3">Glycosyl transferase family 2</fullName>
    </recommendedName>
</protein>
<dbReference type="Proteomes" id="UP000019063">
    <property type="component" value="Unassembled WGS sequence"/>
</dbReference>
<name>W4HHC5_9RHOB</name>
<proteinExistence type="predicted"/>
<comment type="caution">
    <text evidence="1">The sequence shown here is derived from an EMBL/GenBank/DDBJ whole genome shotgun (WGS) entry which is preliminary data.</text>
</comment>
<accession>W4HHC5</accession>